<organism evidence="2 3">
    <name type="scientific">Mesonia sediminis</name>
    <dbReference type="NCBI Taxonomy" id="1703946"/>
    <lineage>
        <taxon>Bacteria</taxon>
        <taxon>Pseudomonadati</taxon>
        <taxon>Bacteroidota</taxon>
        <taxon>Flavobacteriia</taxon>
        <taxon>Flavobacteriales</taxon>
        <taxon>Flavobacteriaceae</taxon>
        <taxon>Mesonia</taxon>
    </lineage>
</organism>
<proteinExistence type="predicted"/>
<gene>
    <name evidence="2" type="ORF">ACFSQ0_10905</name>
</gene>
<evidence type="ECO:0000259" key="1">
    <source>
        <dbReference type="Pfam" id="PF04230"/>
    </source>
</evidence>
<evidence type="ECO:0000313" key="3">
    <source>
        <dbReference type="Proteomes" id="UP001597357"/>
    </source>
</evidence>
<protein>
    <submittedName>
        <fullName evidence="2">Polysaccharide pyruvyl transferase family protein</fullName>
        <ecNumber evidence="2">2.4.-.-</ecNumber>
    </submittedName>
</protein>
<comment type="caution">
    <text evidence="2">The sequence shown here is derived from an EMBL/GenBank/DDBJ whole genome shotgun (WGS) entry which is preliminary data.</text>
</comment>
<feature type="domain" description="Polysaccharide pyruvyl transferase" evidence="1">
    <location>
        <begin position="15"/>
        <end position="314"/>
    </location>
</feature>
<evidence type="ECO:0000313" key="2">
    <source>
        <dbReference type="EMBL" id="MFD2698503.1"/>
    </source>
</evidence>
<dbReference type="GO" id="GO:0016757">
    <property type="term" value="F:glycosyltransferase activity"/>
    <property type="evidence" value="ECO:0007669"/>
    <property type="project" value="UniProtKB-KW"/>
</dbReference>
<accession>A0ABW5SH57</accession>
<name>A0ABW5SH57_9FLAO</name>
<keyword evidence="2" id="KW-0808">Transferase</keyword>
<reference evidence="3" key="1">
    <citation type="journal article" date="2019" name="Int. J. Syst. Evol. Microbiol.">
        <title>The Global Catalogue of Microorganisms (GCM) 10K type strain sequencing project: providing services to taxonomists for standard genome sequencing and annotation.</title>
        <authorList>
            <consortium name="The Broad Institute Genomics Platform"/>
            <consortium name="The Broad Institute Genome Sequencing Center for Infectious Disease"/>
            <person name="Wu L."/>
            <person name="Ma J."/>
        </authorList>
    </citation>
    <scope>NUCLEOTIDE SEQUENCE [LARGE SCALE GENOMIC DNA]</scope>
    <source>
        <strain evidence="3">KCTC 42255</strain>
    </source>
</reference>
<dbReference type="EMBL" id="JBHULZ010000041">
    <property type="protein sequence ID" value="MFD2698503.1"/>
    <property type="molecule type" value="Genomic_DNA"/>
</dbReference>
<sequence length="375" mass="43510">MKQKIAILTQPLRHNYGGIIQNYALQRVLEDFGHETITISREYDNPHSEIKVLASKLKSFLIRKVFQPNNPRYFDSSRILVNNKAFIKKNINLSFNIKSTAALKNYFDRENFTAVVVGSDQVWRPKYSPNIFNFYLDFLGKSSKLKKIAYAASFGTEEWEYSYSQTNICSELVQQFDAISVREDSGINLCSQHLNRKDAVLVLDPTLLLNAEDYSQLIQQPKKKLGLFTYVLDESEEKLTLIDRCAKQLNLEVAKNQSKYTKRNPKSNNIEDYIKPPIEGWLQGFRDAEFVITDSFHGTVFSIINNKPFISLVNRERGASRFQSILKKLGLEERLIYDFTEINLELLYSQPNYAEVVPKLDRLRKESKDFLLKNL</sequence>
<dbReference type="Proteomes" id="UP001597357">
    <property type="component" value="Unassembled WGS sequence"/>
</dbReference>
<dbReference type="InterPro" id="IPR007345">
    <property type="entry name" value="Polysacch_pyruvyl_Trfase"/>
</dbReference>
<dbReference type="EC" id="2.4.-.-" evidence="2"/>
<dbReference type="Pfam" id="PF04230">
    <property type="entry name" value="PS_pyruv_trans"/>
    <property type="match status" value="1"/>
</dbReference>
<keyword evidence="3" id="KW-1185">Reference proteome</keyword>
<dbReference type="RefSeq" id="WP_379048168.1">
    <property type="nucleotide sequence ID" value="NZ_JBHULZ010000041.1"/>
</dbReference>
<keyword evidence="2" id="KW-0328">Glycosyltransferase</keyword>